<dbReference type="PANTHER" id="PTHR11764">
    <property type="entry name" value="TERPENE CYCLASE/MUTASE FAMILY MEMBER"/>
    <property type="match status" value="1"/>
</dbReference>
<dbReference type="FunFam" id="1.50.10.20:FF:000002">
    <property type="entry name" value="Terpene cyclase/mutase family member"/>
    <property type="match status" value="1"/>
</dbReference>
<dbReference type="EMBL" id="CYKH01001400">
    <property type="protein sequence ID" value="CUG86869.1"/>
    <property type="molecule type" value="Genomic_DNA"/>
</dbReference>
<dbReference type="InterPro" id="IPR018333">
    <property type="entry name" value="Squalene_cyclase"/>
</dbReference>
<keyword evidence="4" id="KW-0752">Steroid biosynthesis</keyword>
<feature type="domain" description="Squalene cyclase C-terminal" evidence="9">
    <location>
        <begin position="433"/>
        <end position="769"/>
    </location>
</feature>
<dbReference type="InterPro" id="IPR008930">
    <property type="entry name" value="Terpenoid_cyclase/PrenylTrfase"/>
</dbReference>
<protein>
    <recommendedName>
        <fullName evidence="7">Terpene cyclase/mutase family member</fullName>
        <ecNumber evidence="7">5.4.99.-</ecNumber>
    </recommendedName>
</protein>
<dbReference type="OrthoDB" id="21502at2759"/>
<evidence type="ECO:0000256" key="2">
    <source>
        <dbReference type="ARBA" id="ARBA00022516"/>
    </source>
</evidence>
<dbReference type="SFLD" id="SFLDG01016">
    <property type="entry name" value="Prenyltransferase_Like_2"/>
    <property type="match status" value="1"/>
</dbReference>
<dbReference type="AlphaFoldDB" id="A0A0S4JCG8"/>
<dbReference type="OMA" id="CWARQTI"/>
<evidence type="ECO:0000256" key="6">
    <source>
        <dbReference type="ARBA" id="ARBA00023235"/>
    </source>
</evidence>
<keyword evidence="8" id="KW-1133">Transmembrane helix</keyword>
<keyword evidence="3" id="KW-0677">Repeat</keyword>
<dbReference type="Pfam" id="PF13249">
    <property type="entry name" value="SQHop_cyclase_N"/>
    <property type="match status" value="1"/>
</dbReference>
<dbReference type="EC" id="5.4.99.-" evidence="7"/>
<keyword evidence="2" id="KW-0444">Lipid biosynthesis</keyword>
<dbReference type="SUPFAM" id="SSF48239">
    <property type="entry name" value="Terpenoid cyclases/Protein prenyltransferases"/>
    <property type="match status" value="2"/>
</dbReference>
<reference evidence="12" key="1">
    <citation type="submission" date="2015-09" db="EMBL/GenBank/DDBJ databases">
        <authorList>
            <consortium name="Pathogen Informatics"/>
        </authorList>
    </citation>
    <scope>NUCLEOTIDE SEQUENCE [LARGE SCALE GENOMIC DNA]</scope>
    <source>
        <strain evidence="12">Lake Konstanz</strain>
    </source>
</reference>
<keyword evidence="5" id="KW-0443">Lipid metabolism</keyword>
<dbReference type="NCBIfam" id="TIGR01787">
    <property type="entry name" value="squalene_cyclas"/>
    <property type="match status" value="1"/>
</dbReference>
<dbReference type="FunFam" id="1.50.10.20:FF:000003">
    <property type="entry name" value="Terpene cyclase/mutase family member"/>
    <property type="match status" value="1"/>
</dbReference>
<sequence>MDNRYVALLSVYGALLIGPVVWIIHKLLFVLDSINRYFVRRHQEAWPFKTTPHVRETLVAPPPSDIASWHLVTEEGRQRWEYRGKGSGKAPEHTFVDKYHLGIAPQAQVKPARSPSEALDSGAAFLMKLQHPTSGHWPNDYSGPMFLLPGAIFVKFIIARGDASKMFKFPQQRTEFIRYLRNMQNPDGGWGMHTESHSTMFGSVLNFVSLRLLGVDANDSAAKAGSRWILERGGALSIPSWGKVWLCVLGLYEYDGINSIPPELSILPDWLPFSQGMYWCHARIVTTPFSWFYGKRWKADSHPLLEAIKTEIYVQPYAKISWAKHRSDVFAPDIYTPHSWVYTVANKILLAYEKVHSKKLREIALKRALEHIRYDDESTDYICLGPVNKVLDMLITWLVDGEDSAAFKRHVERLEDYFYIGYDGMRMSGYNGSQLWDTSFAVQAAVACGVEQQFEREMAKAYHYVDVAQVREDPPAAHAFYRARTKGAWNFSTRAQSWQVSDCTAEGLRVALLLRNKLSVLRHTDTMDDSRLFDGVDEILTLRWAAGDGGWGSYEAPRGPRYLELLNCSEIYKDIMVDYTYSECTSSCVHTLCLFRKQFPQYRIEEVNRAIDEGSRCVVSKQGPDGSFYGSWAVCFTYGAWIVTDALHMAGFDETSPVFKKACAFLLGKQRADGGWGEDFNSCVRQVWVENPDGSQVVNTAWAVMALMAAGGATHRQEVERGIRFIMSRQLANGDWPQERISGVFNGNAAIHYPGYKNSMPVWALGKYAEWQKKHGA</sequence>
<dbReference type="GO" id="GO:0000250">
    <property type="term" value="F:lanosterol synthase activity"/>
    <property type="evidence" value="ECO:0007669"/>
    <property type="project" value="TreeGrafter"/>
</dbReference>
<evidence type="ECO:0000256" key="8">
    <source>
        <dbReference type="SAM" id="Phobius"/>
    </source>
</evidence>
<evidence type="ECO:0000256" key="7">
    <source>
        <dbReference type="RuleBase" id="RU362003"/>
    </source>
</evidence>
<accession>A0A0S4JCG8</accession>
<comment type="similarity">
    <text evidence="1 7">Belongs to the terpene cyclase/mutase family.</text>
</comment>
<dbReference type="InterPro" id="IPR032696">
    <property type="entry name" value="SQ_cyclase_C"/>
</dbReference>
<dbReference type="GO" id="GO:0005811">
    <property type="term" value="C:lipid droplet"/>
    <property type="evidence" value="ECO:0007669"/>
    <property type="project" value="InterPro"/>
</dbReference>
<evidence type="ECO:0000256" key="3">
    <source>
        <dbReference type="ARBA" id="ARBA00022737"/>
    </source>
</evidence>
<keyword evidence="8" id="KW-0812">Transmembrane</keyword>
<evidence type="ECO:0000313" key="11">
    <source>
        <dbReference type="EMBL" id="CUG86869.1"/>
    </source>
</evidence>
<evidence type="ECO:0000259" key="9">
    <source>
        <dbReference type="Pfam" id="PF13243"/>
    </source>
</evidence>
<keyword evidence="6 7" id="KW-0413">Isomerase</keyword>
<dbReference type="Gene3D" id="6.20.120.20">
    <property type="match status" value="1"/>
</dbReference>
<name>A0A0S4JCG8_BODSA</name>
<evidence type="ECO:0000313" key="12">
    <source>
        <dbReference type="Proteomes" id="UP000051952"/>
    </source>
</evidence>
<evidence type="ECO:0000256" key="5">
    <source>
        <dbReference type="ARBA" id="ARBA00023098"/>
    </source>
</evidence>
<feature type="transmembrane region" description="Helical" evidence="8">
    <location>
        <begin position="6"/>
        <end position="31"/>
    </location>
</feature>
<proteinExistence type="inferred from homology"/>
<organism evidence="11 12">
    <name type="scientific">Bodo saltans</name>
    <name type="common">Flagellated protozoan</name>
    <dbReference type="NCBI Taxonomy" id="75058"/>
    <lineage>
        <taxon>Eukaryota</taxon>
        <taxon>Discoba</taxon>
        <taxon>Euglenozoa</taxon>
        <taxon>Kinetoplastea</taxon>
        <taxon>Metakinetoplastina</taxon>
        <taxon>Eubodonida</taxon>
        <taxon>Bodonidae</taxon>
        <taxon>Bodo</taxon>
    </lineage>
</organism>
<evidence type="ECO:0000259" key="10">
    <source>
        <dbReference type="Pfam" id="PF13249"/>
    </source>
</evidence>
<evidence type="ECO:0000256" key="4">
    <source>
        <dbReference type="ARBA" id="ARBA00022955"/>
    </source>
</evidence>
<dbReference type="GO" id="GO:0016104">
    <property type="term" value="P:triterpenoid biosynthetic process"/>
    <property type="evidence" value="ECO:0007669"/>
    <property type="project" value="InterPro"/>
</dbReference>
<keyword evidence="8" id="KW-0472">Membrane</keyword>
<evidence type="ECO:0000256" key="1">
    <source>
        <dbReference type="ARBA" id="ARBA00009755"/>
    </source>
</evidence>
<dbReference type="CDD" id="cd02892">
    <property type="entry name" value="SQCY_1"/>
    <property type="match status" value="1"/>
</dbReference>
<dbReference type="Pfam" id="PF13243">
    <property type="entry name" value="SQHop_cyclase_C"/>
    <property type="match status" value="1"/>
</dbReference>
<gene>
    <name evidence="11" type="ORF">BSAL_07120</name>
</gene>
<dbReference type="GO" id="GO:0006694">
    <property type="term" value="P:steroid biosynthetic process"/>
    <property type="evidence" value="ECO:0007669"/>
    <property type="project" value="UniProtKB-KW"/>
</dbReference>
<keyword evidence="12" id="KW-1185">Reference proteome</keyword>
<dbReference type="PANTHER" id="PTHR11764:SF20">
    <property type="entry name" value="LANOSTEROL SYNTHASE"/>
    <property type="match status" value="1"/>
</dbReference>
<dbReference type="Proteomes" id="UP000051952">
    <property type="component" value="Unassembled WGS sequence"/>
</dbReference>
<feature type="domain" description="Squalene cyclase N-terminal" evidence="10">
    <location>
        <begin position="124"/>
        <end position="380"/>
    </location>
</feature>
<dbReference type="Gene3D" id="1.50.10.20">
    <property type="match status" value="2"/>
</dbReference>
<dbReference type="InterPro" id="IPR032697">
    <property type="entry name" value="SQ_cyclase_N"/>
</dbReference>
<dbReference type="VEuPathDB" id="TriTrypDB:BSAL_07120"/>